<dbReference type="InterPro" id="IPR050266">
    <property type="entry name" value="AB_hydrolase_sf"/>
</dbReference>
<gene>
    <name evidence="3" type="ORF">DET51_103322</name>
    <name evidence="2" type="ORF">DET64_103322</name>
</gene>
<dbReference type="GO" id="GO:0047372">
    <property type="term" value="F:monoacylglycerol lipase activity"/>
    <property type="evidence" value="ECO:0007669"/>
    <property type="project" value="TreeGrafter"/>
</dbReference>
<dbReference type="Gene3D" id="3.40.50.1820">
    <property type="entry name" value="alpha/beta hydrolase"/>
    <property type="match status" value="1"/>
</dbReference>
<dbReference type="InterPro" id="IPR000073">
    <property type="entry name" value="AB_hydrolase_1"/>
</dbReference>
<dbReference type="Proteomes" id="UP000253065">
    <property type="component" value="Unassembled WGS sequence"/>
</dbReference>
<feature type="domain" description="AB hydrolase-1" evidence="1">
    <location>
        <begin position="50"/>
        <end position="283"/>
    </location>
</feature>
<accession>A0A368V621</accession>
<organism evidence="3 4">
    <name type="scientific">Marinobacter nauticus</name>
    <name type="common">Marinobacter hydrocarbonoclasticus</name>
    <name type="synonym">Marinobacter aquaeolei</name>
    <dbReference type="NCBI Taxonomy" id="2743"/>
    <lineage>
        <taxon>Bacteria</taxon>
        <taxon>Pseudomonadati</taxon>
        <taxon>Pseudomonadota</taxon>
        <taxon>Gammaproteobacteria</taxon>
        <taxon>Pseudomonadales</taxon>
        <taxon>Marinobacteraceae</taxon>
        <taxon>Marinobacter</taxon>
    </lineage>
</organism>
<reference evidence="3 4" key="1">
    <citation type="submission" date="2018-07" db="EMBL/GenBank/DDBJ databases">
        <title>Freshwater and sediment microbial communities from various areas in North America, analyzing microbe dynamics in response to fracking.</title>
        <authorList>
            <person name="Lamendella R."/>
        </authorList>
    </citation>
    <scope>NUCLEOTIDE SEQUENCE [LARGE SCALE GENOMIC DNA]</scope>
    <source>
        <strain evidence="3 4">114E</strain>
        <strain evidence="2 5">114E_o</strain>
    </source>
</reference>
<comment type="caution">
    <text evidence="3">The sequence shown here is derived from an EMBL/GenBank/DDBJ whole genome shotgun (WGS) entry which is preliminary data.</text>
</comment>
<evidence type="ECO:0000313" key="3">
    <source>
        <dbReference type="EMBL" id="RCW36529.1"/>
    </source>
</evidence>
<evidence type="ECO:0000313" key="4">
    <source>
        <dbReference type="Proteomes" id="UP000252795"/>
    </source>
</evidence>
<sequence>MASIPVPDLWPMARTGQRWLLRAKRREAGVDGHRMIFLERGRPGPGRPTLVLIHGFASMKENWALWMQKLPSDWHLLIPDLPGLGESQYQPAASYRYERQAERLRDWLSEYPGDNLHLAGSSMGGAIAAILAHKLNQPPRSVTLLNSAGIPEHPDVDINAPFKSDRDAILIPGDWAGVYRMFNSVGNGKPTVPGLAMTGLLGPDLLKRQASLRHIFNDMLADALAPARFLGPDTPPLQVQWGDRDVITPTRCVDWFRTATPNAEVHVFPGVGHLPMLERPGQSARVLQEFVQRQAR</sequence>
<dbReference type="RefSeq" id="WP_011783689.1">
    <property type="nucleotide sequence ID" value="NZ_JAHVKM010000003.1"/>
</dbReference>
<dbReference type="PANTHER" id="PTHR43798">
    <property type="entry name" value="MONOACYLGLYCEROL LIPASE"/>
    <property type="match status" value="1"/>
</dbReference>
<dbReference type="PANTHER" id="PTHR43798:SF5">
    <property type="entry name" value="MONOACYLGLYCEROL LIPASE ABHD6"/>
    <property type="match status" value="1"/>
</dbReference>
<dbReference type="GO" id="GO:0046464">
    <property type="term" value="P:acylglycerol catabolic process"/>
    <property type="evidence" value="ECO:0007669"/>
    <property type="project" value="TreeGrafter"/>
</dbReference>
<evidence type="ECO:0000259" key="1">
    <source>
        <dbReference type="Pfam" id="PF12697"/>
    </source>
</evidence>
<dbReference type="Proteomes" id="UP000252795">
    <property type="component" value="Unassembled WGS sequence"/>
</dbReference>
<evidence type="ECO:0000313" key="5">
    <source>
        <dbReference type="Proteomes" id="UP000253065"/>
    </source>
</evidence>
<dbReference type="SUPFAM" id="SSF53474">
    <property type="entry name" value="alpha/beta-Hydrolases"/>
    <property type="match status" value="1"/>
</dbReference>
<dbReference type="PRINTS" id="PR00111">
    <property type="entry name" value="ABHYDROLASE"/>
</dbReference>
<evidence type="ECO:0000313" key="2">
    <source>
        <dbReference type="EMBL" id="RBP75720.1"/>
    </source>
</evidence>
<protein>
    <submittedName>
        <fullName evidence="3">Pimeloyl-ACP methyl ester carboxylesterase</fullName>
    </submittedName>
</protein>
<dbReference type="EMBL" id="QNSA01000003">
    <property type="protein sequence ID" value="RBP75720.1"/>
    <property type="molecule type" value="Genomic_DNA"/>
</dbReference>
<dbReference type="GO" id="GO:0016020">
    <property type="term" value="C:membrane"/>
    <property type="evidence" value="ECO:0007669"/>
    <property type="project" value="TreeGrafter"/>
</dbReference>
<keyword evidence="5" id="KW-1185">Reference proteome</keyword>
<proteinExistence type="predicted"/>
<dbReference type="OMA" id="YAAMHPT"/>
<dbReference type="AlphaFoldDB" id="A0A368V621"/>
<dbReference type="EMBL" id="QPJB01000003">
    <property type="protein sequence ID" value="RCW36529.1"/>
    <property type="molecule type" value="Genomic_DNA"/>
</dbReference>
<name>A0A368V621_MARNT</name>
<dbReference type="InterPro" id="IPR029058">
    <property type="entry name" value="AB_hydrolase_fold"/>
</dbReference>
<dbReference type="Pfam" id="PF12697">
    <property type="entry name" value="Abhydrolase_6"/>
    <property type="match status" value="1"/>
</dbReference>